<keyword evidence="1" id="KW-0678">Repressor</keyword>
<dbReference type="AlphaFoldDB" id="N9VR24"/>
<dbReference type="GO" id="GO:0003700">
    <property type="term" value="F:DNA-binding transcription factor activity"/>
    <property type="evidence" value="ECO:0007669"/>
    <property type="project" value="InterPro"/>
</dbReference>
<dbReference type="SMART" id="SM00342">
    <property type="entry name" value="HTH_ARAC"/>
    <property type="match status" value="1"/>
</dbReference>
<evidence type="ECO:0000313" key="6">
    <source>
        <dbReference type="EMBL" id="ENY73766.1"/>
    </source>
</evidence>
<evidence type="ECO:0000256" key="1">
    <source>
        <dbReference type="ARBA" id="ARBA00022491"/>
    </source>
</evidence>
<dbReference type="Pfam" id="PF12833">
    <property type="entry name" value="HTH_18"/>
    <property type="match status" value="1"/>
</dbReference>
<dbReference type="PATRIC" id="fig|1268237.3.peg.371"/>
<evidence type="ECO:0000313" key="7">
    <source>
        <dbReference type="Proteomes" id="UP000023775"/>
    </source>
</evidence>
<protein>
    <submittedName>
        <fullName evidence="6">AraC family transcriptional regulator</fullName>
    </submittedName>
</protein>
<dbReference type="PROSITE" id="PS01124">
    <property type="entry name" value="HTH_ARAC_FAMILY_2"/>
    <property type="match status" value="1"/>
</dbReference>
<proteinExistence type="predicted"/>
<dbReference type="PANTHER" id="PTHR11019">
    <property type="entry name" value="HTH-TYPE TRANSCRIPTIONAL REGULATOR NIMR"/>
    <property type="match status" value="1"/>
</dbReference>
<dbReference type="InterPro" id="IPR009057">
    <property type="entry name" value="Homeodomain-like_sf"/>
</dbReference>
<keyword evidence="2" id="KW-0805">Transcription regulation</keyword>
<sequence length="258" mass="28008">MLPPSHVAFVEDPVRPVLSHGRDLGAEASIEPHRHPRGQLLWAAEGVLRVTSERAVWIVPSSHAVWIPGGVDHHVVTETAARTRNLYIDAAYPVRPEGSGLMLLLTPLMREVILRLAEPAAPGDATARKHLGLVAIDEIGRLRAAPLELPAGRDARLRRLVGLLVNHPHEARTLGELAPLCGASLRTMERLFRAETGMTFRQWRSRLRLLGAIDLLAQGQSSTTVAHSLGYGSASAFVAAFRQQFGAPPQTFARAVCA</sequence>
<comment type="caution">
    <text evidence="6">The sequence shown here is derived from an EMBL/GenBank/DDBJ whole genome shotgun (WGS) entry which is preliminary data.</text>
</comment>
<evidence type="ECO:0000256" key="2">
    <source>
        <dbReference type="ARBA" id="ARBA00023015"/>
    </source>
</evidence>
<dbReference type="EMBL" id="APVG01000002">
    <property type="protein sequence ID" value="ENY73766.1"/>
    <property type="molecule type" value="Genomic_DNA"/>
</dbReference>
<dbReference type="Pfam" id="PF02311">
    <property type="entry name" value="AraC_binding"/>
    <property type="match status" value="1"/>
</dbReference>
<dbReference type="InterPro" id="IPR014710">
    <property type="entry name" value="RmlC-like_jellyroll"/>
</dbReference>
<keyword evidence="4" id="KW-0804">Transcription</keyword>
<dbReference type="PANTHER" id="PTHR11019:SF159">
    <property type="entry name" value="TRANSCRIPTIONAL REGULATOR-RELATED"/>
    <property type="match status" value="1"/>
</dbReference>
<dbReference type="InterPro" id="IPR003313">
    <property type="entry name" value="AraC-bd"/>
</dbReference>
<dbReference type="Proteomes" id="UP000023775">
    <property type="component" value="Unassembled WGS sequence"/>
</dbReference>
<keyword evidence="7" id="KW-1185">Reference proteome</keyword>
<keyword evidence="3" id="KW-0238">DNA-binding</keyword>
<dbReference type="InterPro" id="IPR018060">
    <property type="entry name" value="HTH_AraC"/>
</dbReference>
<name>N9VR24_9GAMM</name>
<dbReference type="GO" id="GO:0043565">
    <property type="term" value="F:sequence-specific DNA binding"/>
    <property type="evidence" value="ECO:0007669"/>
    <property type="project" value="InterPro"/>
</dbReference>
<dbReference type="SUPFAM" id="SSF51182">
    <property type="entry name" value="RmlC-like cupins"/>
    <property type="match status" value="1"/>
</dbReference>
<dbReference type="CDD" id="cd06124">
    <property type="entry name" value="cupin_NimR-like_N"/>
    <property type="match status" value="1"/>
</dbReference>
<accession>N9VR24</accession>
<feature type="domain" description="HTH araC/xylS-type" evidence="5">
    <location>
        <begin position="158"/>
        <end position="255"/>
    </location>
</feature>
<dbReference type="Gene3D" id="2.60.120.10">
    <property type="entry name" value="Jelly Rolls"/>
    <property type="match status" value="1"/>
</dbReference>
<dbReference type="FunFam" id="1.10.10.60:FF:000132">
    <property type="entry name" value="AraC family transcriptional regulator"/>
    <property type="match status" value="1"/>
</dbReference>
<evidence type="ECO:0000256" key="3">
    <source>
        <dbReference type="ARBA" id="ARBA00023125"/>
    </source>
</evidence>
<dbReference type="SUPFAM" id="SSF46689">
    <property type="entry name" value="Homeodomain-like"/>
    <property type="match status" value="1"/>
</dbReference>
<evidence type="ECO:0000256" key="4">
    <source>
        <dbReference type="ARBA" id="ARBA00023163"/>
    </source>
</evidence>
<gene>
    <name evidence="6" type="ORF">G114_01889</name>
</gene>
<dbReference type="InterPro" id="IPR011051">
    <property type="entry name" value="RmlC_Cupin_sf"/>
</dbReference>
<reference evidence="6 7" key="1">
    <citation type="journal article" date="2013" name="Genome Announc.">
        <title>Draft Genome Sequence of the Aeromonas diversa Type Strain.</title>
        <authorList>
            <person name="Farfan M."/>
            <person name="Spataro N."/>
            <person name="Sanglas A."/>
            <person name="Albarral V."/>
            <person name="Loren J.G."/>
            <person name="Bosch E."/>
            <person name="Fuste M.C."/>
        </authorList>
    </citation>
    <scope>NUCLEOTIDE SEQUENCE [LARGE SCALE GENOMIC DNA]</scope>
    <source>
        <strain evidence="6 7">2478-85</strain>
    </source>
</reference>
<dbReference type="eggNOG" id="COG2207">
    <property type="taxonomic scope" value="Bacteria"/>
</dbReference>
<organism evidence="6 7">
    <name type="scientific">Aeromonas diversa CDC 2478-85</name>
    <dbReference type="NCBI Taxonomy" id="1268237"/>
    <lineage>
        <taxon>Bacteria</taxon>
        <taxon>Pseudomonadati</taxon>
        <taxon>Pseudomonadota</taxon>
        <taxon>Gammaproteobacteria</taxon>
        <taxon>Aeromonadales</taxon>
        <taxon>Aeromonadaceae</taxon>
        <taxon>Aeromonas</taxon>
    </lineage>
</organism>
<dbReference type="Gene3D" id="1.10.10.60">
    <property type="entry name" value="Homeodomain-like"/>
    <property type="match status" value="1"/>
</dbReference>
<evidence type="ECO:0000259" key="5">
    <source>
        <dbReference type="PROSITE" id="PS01124"/>
    </source>
</evidence>